<name>A0A915KI90_ROMCU</name>
<dbReference type="Proteomes" id="UP000887565">
    <property type="component" value="Unplaced"/>
</dbReference>
<sequence length="88" mass="9698">MSQFTIYDTDVLFISISSKDLRATYSYGILSNDIFFLYTAFILHGTTTVTATMTNRISVHVTCNQSYLTSVFPSAVRLFTAAVAVAVP</sequence>
<reference evidence="2" key="1">
    <citation type="submission" date="2022-11" db="UniProtKB">
        <authorList>
            <consortium name="WormBaseParasite"/>
        </authorList>
    </citation>
    <scope>IDENTIFICATION</scope>
</reference>
<proteinExistence type="predicted"/>
<evidence type="ECO:0000313" key="1">
    <source>
        <dbReference type="Proteomes" id="UP000887565"/>
    </source>
</evidence>
<protein>
    <submittedName>
        <fullName evidence="2">Uncharacterized protein</fullName>
    </submittedName>
</protein>
<accession>A0A915KI90</accession>
<evidence type="ECO:0000313" key="2">
    <source>
        <dbReference type="WBParaSite" id="nRc.2.0.1.t38544-RA"/>
    </source>
</evidence>
<keyword evidence="1" id="KW-1185">Reference proteome</keyword>
<dbReference type="AlphaFoldDB" id="A0A915KI90"/>
<organism evidence="1 2">
    <name type="scientific">Romanomermis culicivorax</name>
    <name type="common">Nematode worm</name>
    <dbReference type="NCBI Taxonomy" id="13658"/>
    <lineage>
        <taxon>Eukaryota</taxon>
        <taxon>Metazoa</taxon>
        <taxon>Ecdysozoa</taxon>
        <taxon>Nematoda</taxon>
        <taxon>Enoplea</taxon>
        <taxon>Dorylaimia</taxon>
        <taxon>Mermithida</taxon>
        <taxon>Mermithoidea</taxon>
        <taxon>Mermithidae</taxon>
        <taxon>Romanomermis</taxon>
    </lineage>
</organism>
<dbReference type="WBParaSite" id="nRc.2.0.1.t38544-RA">
    <property type="protein sequence ID" value="nRc.2.0.1.t38544-RA"/>
    <property type="gene ID" value="nRc.2.0.1.g38544"/>
</dbReference>